<dbReference type="RefSeq" id="WP_255226790.1">
    <property type="nucleotide sequence ID" value="NZ_JAJEKE010000004.1"/>
</dbReference>
<keyword evidence="1 2" id="KW-0807">Transducer</keyword>
<evidence type="ECO:0000313" key="5">
    <source>
        <dbReference type="Proteomes" id="UP001651880"/>
    </source>
</evidence>
<reference evidence="4 5" key="1">
    <citation type="submission" date="2021-10" db="EMBL/GenBank/DDBJ databases">
        <title>Lutispora strain m25 sp. nov., a thermophilic, non-spore-forming bacterium isolated from a lab-scale methanogenic bioreactor digesting anaerobic sludge.</title>
        <authorList>
            <person name="El Houari A."/>
            <person name="Mcdonald J."/>
        </authorList>
    </citation>
    <scope>NUCLEOTIDE SEQUENCE [LARGE SCALE GENOMIC DNA]</scope>
    <source>
        <strain evidence="5">m25</strain>
    </source>
</reference>
<dbReference type="Proteomes" id="UP001651880">
    <property type="component" value="Unassembled WGS sequence"/>
</dbReference>
<dbReference type="Gene3D" id="1.10.287.950">
    <property type="entry name" value="Methyl-accepting chemotaxis protein"/>
    <property type="match status" value="1"/>
</dbReference>
<gene>
    <name evidence="4" type="ORF">LJD61_06865</name>
</gene>
<dbReference type="Gene3D" id="1.20.120.30">
    <property type="entry name" value="Aspartate receptor, ligand-binding domain"/>
    <property type="match status" value="1"/>
</dbReference>
<evidence type="ECO:0000256" key="2">
    <source>
        <dbReference type="PROSITE-ProRule" id="PRU00284"/>
    </source>
</evidence>
<evidence type="ECO:0000313" key="4">
    <source>
        <dbReference type="EMBL" id="MCQ1529272.1"/>
    </source>
</evidence>
<dbReference type="Pfam" id="PF13682">
    <property type="entry name" value="CZB"/>
    <property type="match status" value="1"/>
</dbReference>
<comment type="caution">
    <text evidence="4">The sequence shown here is derived from an EMBL/GenBank/DDBJ whole genome shotgun (WGS) entry which is preliminary data.</text>
</comment>
<sequence>MFNKKYKRPCDEAICILGYVENRMEGKQEEKPCAEYHVHGRMLNSFEKLFNNEKQMGQAAKEILSIAASLSNFDVNMSHISYGLMDFAHEMALLSESNLAIVEETTASMSEVNETVSDTSNTLENLAEASQTLMSRNNSSLSQISEINSLKDNVMDDANIMNEQIHQLVEMANNVNYIVNSVKAIADQTNLLALNASIEAARAGEHGRGFAVVAQEIRKLADDTKKSLEGMNSFVMNIHQAAQDGKKSMDNTLKSTVEMSKKLDEVTETIGKNVDMLKTTIDNVMEINKSMDGIKVATNEINQAMEASSADAERLSGMTKSIADDAASSAEFAKQISQIDDSLSGVVKNMIHALQGSINAINNEELIKNINQARDAHKNWMKVLRQAVDEMKAYPLQVNGSKCAFGHFYHSIKVNHPEIKKDWESIDSVHSELHALGHKVIEAVKEEDSTKANQYFAEAEELSKNVLNKLEKVLGLIEALDKKGVHILKES</sequence>
<evidence type="ECO:0000256" key="1">
    <source>
        <dbReference type="ARBA" id="ARBA00023224"/>
    </source>
</evidence>
<dbReference type="SUPFAM" id="SSF58104">
    <property type="entry name" value="Methyl-accepting chemotaxis protein (MCP) signaling domain"/>
    <property type="match status" value="1"/>
</dbReference>
<evidence type="ECO:0000259" key="3">
    <source>
        <dbReference type="PROSITE" id="PS50111"/>
    </source>
</evidence>
<name>A0ABT1NDE4_9FIRM</name>
<proteinExistence type="predicted"/>
<dbReference type="InterPro" id="IPR025991">
    <property type="entry name" value="Chemoreceptor_zinc-bind_dom"/>
</dbReference>
<dbReference type="EMBL" id="JAJEKE010000004">
    <property type="protein sequence ID" value="MCQ1529272.1"/>
    <property type="molecule type" value="Genomic_DNA"/>
</dbReference>
<organism evidence="4 5">
    <name type="scientific">Lutispora saccharofermentans</name>
    <dbReference type="NCBI Taxonomy" id="3024236"/>
    <lineage>
        <taxon>Bacteria</taxon>
        <taxon>Bacillati</taxon>
        <taxon>Bacillota</taxon>
        <taxon>Clostridia</taxon>
        <taxon>Lutisporales</taxon>
        <taxon>Lutisporaceae</taxon>
        <taxon>Lutispora</taxon>
    </lineage>
</organism>
<dbReference type="PANTHER" id="PTHR32089:SF112">
    <property type="entry name" value="LYSOZYME-LIKE PROTEIN-RELATED"/>
    <property type="match status" value="1"/>
</dbReference>
<dbReference type="SMART" id="SM00283">
    <property type="entry name" value="MA"/>
    <property type="match status" value="1"/>
</dbReference>
<dbReference type="Pfam" id="PF00015">
    <property type="entry name" value="MCPsignal"/>
    <property type="match status" value="1"/>
</dbReference>
<accession>A0ABT1NDE4</accession>
<dbReference type="PANTHER" id="PTHR32089">
    <property type="entry name" value="METHYL-ACCEPTING CHEMOTAXIS PROTEIN MCPB"/>
    <property type="match status" value="1"/>
</dbReference>
<feature type="domain" description="Methyl-accepting transducer" evidence="3">
    <location>
        <begin position="95"/>
        <end position="323"/>
    </location>
</feature>
<dbReference type="InterPro" id="IPR004089">
    <property type="entry name" value="MCPsignal_dom"/>
</dbReference>
<dbReference type="PROSITE" id="PS50111">
    <property type="entry name" value="CHEMOTAXIS_TRANSDUC_2"/>
    <property type="match status" value="1"/>
</dbReference>
<protein>
    <submittedName>
        <fullName evidence="4">Methyl-accepting chemotaxis protein</fullName>
    </submittedName>
</protein>
<keyword evidence="5" id="KW-1185">Reference proteome</keyword>